<reference evidence="4 5" key="1">
    <citation type="submission" date="2016-02" db="EMBL/GenBank/DDBJ databases">
        <authorList>
            <person name="Wen L."/>
            <person name="He K."/>
            <person name="Yang H."/>
        </authorList>
    </citation>
    <scope>NUCLEOTIDE SEQUENCE [LARGE SCALE GENOMIC DNA]</scope>
    <source>
        <strain evidence="4 5">CZ1127</strain>
    </source>
</reference>
<dbReference type="AlphaFoldDB" id="A0A1B1Y826"/>
<dbReference type="STRING" id="1790137.AXE80_11755"/>
<feature type="domain" description="HTH tetR-type" evidence="3">
    <location>
        <begin position="1"/>
        <end position="59"/>
    </location>
</feature>
<feature type="DNA-binding region" description="H-T-H motif" evidence="2">
    <location>
        <begin position="22"/>
        <end position="41"/>
    </location>
</feature>
<proteinExistence type="predicted"/>
<dbReference type="InterPro" id="IPR009057">
    <property type="entry name" value="Homeodomain-like_sf"/>
</dbReference>
<evidence type="ECO:0000259" key="3">
    <source>
        <dbReference type="PROSITE" id="PS50977"/>
    </source>
</evidence>
<dbReference type="PRINTS" id="PR00455">
    <property type="entry name" value="HTHTETR"/>
</dbReference>
<dbReference type="Proteomes" id="UP000092967">
    <property type="component" value="Chromosome"/>
</dbReference>
<sequence length="201" mass="23538">MKCKILEKASEMFLSLGFKSVTMDDISNELAISKKTLYTHFSTKKKLVESVSLYMFDIIDNGIQGICKKKQNPIEELFDIKRFVNNILKKEDTSPQYQLQKFYPDIFESLSKKQFNTMLICVKNNLERGIKDGLYRSDLNVDFISRIYFTGMSGIKNEDIYSKEQFNQMWLIDSYLEYHLRAITTEKGLNTLTQILNNNKD</sequence>
<dbReference type="OrthoDB" id="881297at2"/>
<evidence type="ECO:0000313" key="5">
    <source>
        <dbReference type="Proteomes" id="UP000092967"/>
    </source>
</evidence>
<evidence type="ECO:0000313" key="4">
    <source>
        <dbReference type="EMBL" id="ANW96916.1"/>
    </source>
</evidence>
<organism evidence="4 5">
    <name type="scientific">Wenyingzhuangia fucanilytica</name>
    <dbReference type="NCBI Taxonomy" id="1790137"/>
    <lineage>
        <taxon>Bacteria</taxon>
        <taxon>Pseudomonadati</taxon>
        <taxon>Bacteroidota</taxon>
        <taxon>Flavobacteriia</taxon>
        <taxon>Flavobacteriales</taxon>
        <taxon>Flavobacteriaceae</taxon>
        <taxon>Wenyingzhuangia</taxon>
    </lineage>
</organism>
<dbReference type="InterPro" id="IPR050624">
    <property type="entry name" value="HTH-type_Tx_Regulator"/>
</dbReference>
<dbReference type="RefSeq" id="WP_068827556.1">
    <property type="nucleotide sequence ID" value="NZ_CP014224.1"/>
</dbReference>
<dbReference type="PANTHER" id="PTHR43479">
    <property type="entry name" value="ACREF/ENVCD OPERON REPRESSOR-RELATED"/>
    <property type="match status" value="1"/>
</dbReference>
<keyword evidence="5" id="KW-1185">Reference proteome</keyword>
<dbReference type="EMBL" id="CP014224">
    <property type="protein sequence ID" value="ANW96916.1"/>
    <property type="molecule type" value="Genomic_DNA"/>
</dbReference>
<evidence type="ECO:0000256" key="1">
    <source>
        <dbReference type="ARBA" id="ARBA00023125"/>
    </source>
</evidence>
<dbReference type="SUPFAM" id="SSF46689">
    <property type="entry name" value="Homeodomain-like"/>
    <property type="match status" value="1"/>
</dbReference>
<dbReference type="Gene3D" id="1.10.357.10">
    <property type="entry name" value="Tetracycline Repressor, domain 2"/>
    <property type="match status" value="1"/>
</dbReference>
<accession>A0A1B1Y826</accession>
<dbReference type="SUPFAM" id="SSF48498">
    <property type="entry name" value="Tetracyclin repressor-like, C-terminal domain"/>
    <property type="match status" value="1"/>
</dbReference>
<keyword evidence="1 2" id="KW-0238">DNA-binding</keyword>
<dbReference type="InterPro" id="IPR001647">
    <property type="entry name" value="HTH_TetR"/>
</dbReference>
<dbReference type="PROSITE" id="PS50977">
    <property type="entry name" value="HTH_TETR_2"/>
    <property type="match status" value="1"/>
</dbReference>
<protein>
    <submittedName>
        <fullName evidence="4">TetR family transcriptional regulator</fullName>
    </submittedName>
</protein>
<name>A0A1B1Y826_9FLAO</name>
<evidence type="ECO:0000256" key="2">
    <source>
        <dbReference type="PROSITE-ProRule" id="PRU00335"/>
    </source>
</evidence>
<dbReference type="KEGG" id="wfu:AXE80_11755"/>
<gene>
    <name evidence="4" type="ORF">AXE80_11755</name>
</gene>
<dbReference type="Pfam" id="PF00440">
    <property type="entry name" value="TetR_N"/>
    <property type="match status" value="1"/>
</dbReference>
<dbReference type="PANTHER" id="PTHR43479:SF11">
    <property type="entry name" value="ACREF_ENVCD OPERON REPRESSOR-RELATED"/>
    <property type="match status" value="1"/>
</dbReference>
<dbReference type="InterPro" id="IPR036271">
    <property type="entry name" value="Tet_transcr_reg_TetR-rel_C_sf"/>
</dbReference>
<dbReference type="GO" id="GO:0003677">
    <property type="term" value="F:DNA binding"/>
    <property type="evidence" value="ECO:0007669"/>
    <property type="project" value="UniProtKB-UniRule"/>
</dbReference>